<accession>A0A2I3CDQ9</accession>
<dbReference type="AlphaFoldDB" id="A0A2I3CDQ9"/>
<dbReference type="GO" id="GO:1901135">
    <property type="term" value="P:carbohydrate derivative metabolic process"/>
    <property type="evidence" value="ECO:0007669"/>
    <property type="project" value="UniProtKB-ARBA"/>
</dbReference>
<dbReference type="InterPro" id="IPR001296">
    <property type="entry name" value="Glyco_trans_1"/>
</dbReference>
<organism evidence="3 4">
    <name type="scientific">Vibrio alginolyticus (strain ATCC 17749 / DSM 2171 / NBRC 15630 / NCIMB 1903 / NCTC 12160 / XII-53)</name>
    <dbReference type="NCBI Taxonomy" id="1219076"/>
    <lineage>
        <taxon>Bacteria</taxon>
        <taxon>Pseudomonadati</taxon>
        <taxon>Pseudomonadota</taxon>
        <taxon>Gammaproteobacteria</taxon>
        <taxon>Vibrionales</taxon>
        <taxon>Vibrionaceae</taxon>
        <taxon>Vibrio</taxon>
    </lineage>
</organism>
<evidence type="ECO:0000259" key="1">
    <source>
        <dbReference type="Pfam" id="PF00534"/>
    </source>
</evidence>
<dbReference type="EMBL" id="CP006718">
    <property type="protein sequence ID" value="AGV18222.1"/>
    <property type="molecule type" value="Genomic_DNA"/>
</dbReference>
<dbReference type="InterPro" id="IPR028098">
    <property type="entry name" value="Glyco_trans_4-like_N"/>
</dbReference>
<evidence type="ECO:0000259" key="2">
    <source>
        <dbReference type="Pfam" id="PF13439"/>
    </source>
</evidence>
<evidence type="ECO:0000313" key="3">
    <source>
        <dbReference type="EMBL" id="AGV18222.1"/>
    </source>
</evidence>
<name>A0A2I3CDQ9_VIBAX</name>
<dbReference type="PANTHER" id="PTHR12526">
    <property type="entry name" value="GLYCOSYLTRANSFERASE"/>
    <property type="match status" value="1"/>
</dbReference>
<dbReference type="Proteomes" id="UP000016714">
    <property type="component" value="Chromosome 1"/>
</dbReference>
<sequence>MRKSITFIIGGLRGGGAEKVCVTLANGLVNQGYSVDLVVLSLNGAVREKELASEVNLINLDVKHTRYSAVAISRYLKQAKPKIVLSFNRQISVMLGLIRSIMRLKFTLISRNIIFLSIAESKKKGLWHGFIVKHLIKKFYALSDYFIAQSSAMKVDLIDYLGVEASRVEVINNPVCQIVANYQKQVSLGTIVNEASIEDYLLCVGRLEEQKAFHYAIEAFSKVAPRYPELRLKIVGQGGLESELKKCAAKFNVLKRVDFEGFQGDMIPYYANAKATLLTSLFEGFPNVLVESITLGTPVVSFDCPSGPSEIIEDGINGYLVGYQDVNELAEKISLVCDGSIIRKKTQSTSERYTIEKILQSYQSLIEAKS</sequence>
<feature type="domain" description="Glycosyl transferase family 1" evidence="1">
    <location>
        <begin position="198"/>
        <end position="346"/>
    </location>
</feature>
<dbReference type="PANTHER" id="PTHR12526:SF630">
    <property type="entry name" value="GLYCOSYLTRANSFERASE"/>
    <property type="match status" value="1"/>
</dbReference>
<dbReference type="KEGG" id="vag:N646_2410"/>
<dbReference type="HOGENOM" id="CLU_009583_0_0_6"/>
<dbReference type="Pfam" id="PF13439">
    <property type="entry name" value="Glyco_transf_4"/>
    <property type="match status" value="1"/>
</dbReference>
<reference evidence="3 4" key="1">
    <citation type="journal article" date="2015" name="Genome Announc.">
        <title>Complete genome sequence of Vibrio alginolyticus ATCC 17749.</title>
        <authorList>
            <person name="Liu X.F."/>
            <person name="Cao Y."/>
            <person name="Zhang H.L."/>
            <person name="Chen Y.J."/>
            <person name="Hu C.J."/>
        </authorList>
    </citation>
    <scope>NUCLEOTIDE SEQUENCE [LARGE SCALE GENOMIC DNA]</scope>
    <source>
        <strain evidence="4">ATCC 17749 / DSM 2171 / NBRC 15630 / NCIMB 1903 / NCTC 12160 / XII-53</strain>
    </source>
</reference>
<evidence type="ECO:0000313" key="4">
    <source>
        <dbReference type="Proteomes" id="UP000016714"/>
    </source>
</evidence>
<protein>
    <submittedName>
        <fullName evidence="3">Putative glycosyl transferase family 1</fullName>
    </submittedName>
</protein>
<dbReference type="SUPFAM" id="SSF53756">
    <property type="entry name" value="UDP-Glycosyltransferase/glycogen phosphorylase"/>
    <property type="match status" value="1"/>
</dbReference>
<keyword evidence="3" id="KW-0808">Transferase</keyword>
<gene>
    <name evidence="3" type="ORF">N646_2410</name>
</gene>
<dbReference type="Pfam" id="PF00534">
    <property type="entry name" value="Glycos_transf_1"/>
    <property type="match status" value="1"/>
</dbReference>
<feature type="domain" description="Glycosyltransferase subfamily 4-like N-terminal" evidence="2">
    <location>
        <begin position="15"/>
        <end position="175"/>
    </location>
</feature>
<dbReference type="RefSeq" id="WP_005379484.1">
    <property type="nucleotide sequence ID" value="NC_022349.1"/>
</dbReference>
<proteinExistence type="predicted"/>
<dbReference type="GO" id="GO:0016757">
    <property type="term" value="F:glycosyltransferase activity"/>
    <property type="evidence" value="ECO:0007669"/>
    <property type="project" value="InterPro"/>
</dbReference>
<dbReference type="Gene3D" id="3.40.50.2000">
    <property type="entry name" value="Glycogen Phosphorylase B"/>
    <property type="match status" value="2"/>
</dbReference>